<gene>
    <name evidence="1" type="ORF">g.47037</name>
</gene>
<sequence length="259" mass="29819">NISNIQISIFDPAISDHFAQEVIVYGNRPLEVAPTMVTRRVFKTQTTQNLIKSLERESWSFLNNVQTPEEMYKMFSSSFLYHVNSFCPLKNCKSKHKSVRNTWITRGILVSREKLKYYHSIYRQTTDDNFKQFYKNYKRIYKKVIRAAKAYNVETKLKNANNFSRTAWSIINQTKAINHSKINEIKVGDQILKTPLDIAEALNHYFASVAISNPPFKAPNPGSLPSEGLVASMALVPVTEEEVDRIISRLHPKTCIDIN</sequence>
<feature type="non-terminal residue" evidence="1">
    <location>
        <position position="1"/>
    </location>
</feature>
<organism evidence="1">
    <name type="scientific">Graphocephala atropunctata</name>
    <dbReference type="NCBI Taxonomy" id="36148"/>
    <lineage>
        <taxon>Eukaryota</taxon>
        <taxon>Metazoa</taxon>
        <taxon>Ecdysozoa</taxon>
        <taxon>Arthropoda</taxon>
        <taxon>Hexapoda</taxon>
        <taxon>Insecta</taxon>
        <taxon>Pterygota</taxon>
        <taxon>Neoptera</taxon>
        <taxon>Paraneoptera</taxon>
        <taxon>Hemiptera</taxon>
        <taxon>Auchenorrhyncha</taxon>
        <taxon>Membracoidea</taxon>
        <taxon>Cicadellidae</taxon>
        <taxon>Cicadellinae</taxon>
        <taxon>Cicadellini</taxon>
        <taxon>Graphocephala</taxon>
    </lineage>
</organism>
<dbReference type="EMBL" id="GEBQ01010980">
    <property type="protein sequence ID" value="JAT28997.1"/>
    <property type="molecule type" value="Transcribed_RNA"/>
</dbReference>
<dbReference type="AlphaFoldDB" id="A0A1B6LZ85"/>
<proteinExistence type="predicted"/>
<evidence type="ECO:0000313" key="1">
    <source>
        <dbReference type="EMBL" id="JAT28997.1"/>
    </source>
</evidence>
<accession>A0A1B6LZ85</accession>
<protein>
    <submittedName>
        <fullName evidence="1">Uncharacterized protein</fullName>
    </submittedName>
</protein>
<name>A0A1B6LZ85_9HEMI</name>
<reference evidence="1" key="1">
    <citation type="submission" date="2015-11" db="EMBL/GenBank/DDBJ databases">
        <title>De novo transcriptome assembly of four potential Pierce s Disease insect vectors from Arizona vineyards.</title>
        <authorList>
            <person name="Tassone E.E."/>
        </authorList>
    </citation>
    <scope>NUCLEOTIDE SEQUENCE</scope>
</reference>